<evidence type="ECO:0000256" key="6">
    <source>
        <dbReference type="ARBA" id="ARBA00023141"/>
    </source>
</evidence>
<accession>A0A512BE07</accession>
<dbReference type="OrthoDB" id="9804217at2"/>
<dbReference type="CDD" id="cd00331">
    <property type="entry name" value="IGPS"/>
    <property type="match status" value="1"/>
</dbReference>
<dbReference type="GO" id="GO:0000162">
    <property type="term" value="P:L-tryptophan biosynthetic process"/>
    <property type="evidence" value="ECO:0007669"/>
    <property type="project" value="UniProtKB-UniRule"/>
</dbReference>
<reference evidence="10 11" key="1">
    <citation type="submission" date="2019-07" db="EMBL/GenBank/DDBJ databases">
        <title>Whole genome shotgun sequence of Segetibacter aerophilus NBRC 106135.</title>
        <authorList>
            <person name="Hosoyama A."/>
            <person name="Uohara A."/>
            <person name="Ohji S."/>
            <person name="Ichikawa N."/>
        </authorList>
    </citation>
    <scope>NUCLEOTIDE SEQUENCE [LARGE SCALE GENOMIC DNA]</scope>
    <source>
        <strain evidence="10 11">NBRC 106135</strain>
    </source>
</reference>
<evidence type="ECO:0000256" key="1">
    <source>
        <dbReference type="ARBA" id="ARBA00001633"/>
    </source>
</evidence>
<dbReference type="SUPFAM" id="SSF51366">
    <property type="entry name" value="Ribulose-phoshate binding barrel"/>
    <property type="match status" value="1"/>
</dbReference>
<dbReference type="PANTHER" id="PTHR22854">
    <property type="entry name" value="TRYPTOPHAN BIOSYNTHESIS PROTEIN"/>
    <property type="match status" value="1"/>
</dbReference>
<dbReference type="PROSITE" id="PS00614">
    <property type="entry name" value="IGPS"/>
    <property type="match status" value="1"/>
</dbReference>
<keyword evidence="7 8" id="KW-0456">Lyase</keyword>
<evidence type="ECO:0000256" key="2">
    <source>
        <dbReference type="ARBA" id="ARBA00004696"/>
    </source>
</evidence>
<evidence type="ECO:0000259" key="9">
    <source>
        <dbReference type="Pfam" id="PF00218"/>
    </source>
</evidence>
<dbReference type="EMBL" id="BJYT01000009">
    <property type="protein sequence ID" value="GEO10115.1"/>
    <property type="molecule type" value="Genomic_DNA"/>
</dbReference>
<keyword evidence="5 8" id="KW-0822">Tryptophan biosynthesis</keyword>
<evidence type="ECO:0000256" key="4">
    <source>
        <dbReference type="ARBA" id="ARBA00022793"/>
    </source>
</evidence>
<evidence type="ECO:0000256" key="8">
    <source>
        <dbReference type="HAMAP-Rule" id="MF_00134"/>
    </source>
</evidence>
<keyword evidence="3 8" id="KW-0028">Amino-acid biosynthesis</keyword>
<comment type="caution">
    <text evidence="10">The sequence shown here is derived from an EMBL/GenBank/DDBJ whole genome shotgun (WGS) entry which is preliminary data.</text>
</comment>
<dbReference type="GO" id="GO:0004640">
    <property type="term" value="F:phosphoribosylanthranilate isomerase activity"/>
    <property type="evidence" value="ECO:0007669"/>
    <property type="project" value="TreeGrafter"/>
</dbReference>
<dbReference type="InterPro" id="IPR013798">
    <property type="entry name" value="Indole-3-glycerol_P_synth_dom"/>
</dbReference>
<keyword evidence="6 8" id="KW-0057">Aromatic amino acid biosynthesis</keyword>
<feature type="domain" description="Indole-3-glycerol phosphate synthase" evidence="9">
    <location>
        <begin position="4"/>
        <end position="249"/>
    </location>
</feature>
<dbReference type="HAMAP" id="MF_00134_B">
    <property type="entry name" value="IGPS_B"/>
    <property type="match status" value="1"/>
</dbReference>
<keyword evidence="4 8" id="KW-0210">Decarboxylase</keyword>
<comment type="pathway">
    <text evidence="2 8">Amino-acid biosynthesis; L-tryptophan biosynthesis; L-tryptophan from chorismate: step 4/5.</text>
</comment>
<evidence type="ECO:0000313" key="11">
    <source>
        <dbReference type="Proteomes" id="UP000321513"/>
    </source>
</evidence>
<proteinExistence type="inferred from homology"/>
<dbReference type="InterPro" id="IPR011060">
    <property type="entry name" value="RibuloseP-bd_barrel"/>
</dbReference>
<dbReference type="InterPro" id="IPR013785">
    <property type="entry name" value="Aldolase_TIM"/>
</dbReference>
<protein>
    <recommendedName>
        <fullName evidence="8">Indole-3-glycerol phosphate synthase</fullName>
        <shortName evidence="8">IGPS</shortName>
        <ecNumber evidence="8">4.1.1.48</ecNumber>
    </recommendedName>
</protein>
<dbReference type="Gene3D" id="3.20.20.70">
    <property type="entry name" value="Aldolase class I"/>
    <property type="match status" value="1"/>
</dbReference>
<evidence type="ECO:0000256" key="3">
    <source>
        <dbReference type="ARBA" id="ARBA00022605"/>
    </source>
</evidence>
<dbReference type="RefSeq" id="WP_147204225.1">
    <property type="nucleotide sequence ID" value="NZ_BJYT01000009.1"/>
</dbReference>
<comment type="catalytic activity">
    <reaction evidence="1 8">
        <text>1-(2-carboxyphenylamino)-1-deoxy-D-ribulose 5-phosphate + H(+) = (1S,2R)-1-C-(indol-3-yl)glycerol 3-phosphate + CO2 + H2O</text>
        <dbReference type="Rhea" id="RHEA:23476"/>
        <dbReference type="ChEBI" id="CHEBI:15377"/>
        <dbReference type="ChEBI" id="CHEBI:15378"/>
        <dbReference type="ChEBI" id="CHEBI:16526"/>
        <dbReference type="ChEBI" id="CHEBI:58613"/>
        <dbReference type="ChEBI" id="CHEBI:58866"/>
        <dbReference type="EC" id="4.1.1.48"/>
    </reaction>
</comment>
<keyword evidence="11" id="KW-1185">Reference proteome</keyword>
<comment type="similarity">
    <text evidence="8">Belongs to the TrpC family.</text>
</comment>
<sequence>MNILDNIIASKRIEVEQKKELVPVEDLKTFPLYASMCNSLVSNLLAEGSTGIIAEFKRKSPSKGVINADIQIGPVVETYDAHGAAGISILTDENYFGGSNDDIIYARDIVSVPILRKDFIIDEYQIIEAKAIGASVILLIAANLTPQRVQELALFAKRQSLEVLLEIHNEEELSHICTEVDIVGVNNRDLKTFTVDVNRSIELSEKIPADKIKISESGISDVDTILRLRQHGYKGFLIGENFMKHADPSIAFADFVNALKAASKVEMEG</sequence>
<dbReference type="FunFam" id="3.20.20.70:FF:000024">
    <property type="entry name" value="Indole-3-glycerol phosphate synthase"/>
    <property type="match status" value="1"/>
</dbReference>
<dbReference type="UniPathway" id="UPA00035">
    <property type="reaction ID" value="UER00043"/>
</dbReference>
<name>A0A512BE07_9BACT</name>
<dbReference type="NCBIfam" id="NF001377">
    <property type="entry name" value="PRK00278.2-4"/>
    <property type="match status" value="1"/>
</dbReference>
<dbReference type="EC" id="4.1.1.48" evidence="8"/>
<dbReference type="InterPro" id="IPR001468">
    <property type="entry name" value="Indole-3-GlycerolPSynthase_CS"/>
</dbReference>
<dbReference type="GO" id="GO:0004425">
    <property type="term" value="F:indole-3-glycerol-phosphate synthase activity"/>
    <property type="evidence" value="ECO:0007669"/>
    <property type="project" value="UniProtKB-UniRule"/>
</dbReference>
<organism evidence="10 11">
    <name type="scientific">Segetibacter aerophilus</name>
    <dbReference type="NCBI Taxonomy" id="670293"/>
    <lineage>
        <taxon>Bacteria</taxon>
        <taxon>Pseudomonadati</taxon>
        <taxon>Bacteroidota</taxon>
        <taxon>Chitinophagia</taxon>
        <taxon>Chitinophagales</taxon>
        <taxon>Chitinophagaceae</taxon>
        <taxon>Segetibacter</taxon>
    </lineage>
</organism>
<evidence type="ECO:0000256" key="5">
    <source>
        <dbReference type="ARBA" id="ARBA00022822"/>
    </source>
</evidence>
<dbReference type="Proteomes" id="UP000321513">
    <property type="component" value="Unassembled WGS sequence"/>
</dbReference>
<evidence type="ECO:0000313" key="10">
    <source>
        <dbReference type="EMBL" id="GEO10115.1"/>
    </source>
</evidence>
<dbReference type="Pfam" id="PF00218">
    <property type="entry name" value="IGPS"/>
    <property type="match status" value="1"/>
</dbReference>
<gene>
    <name evidence="8 10" type="primary">trpC</name>
    <name evidence="10" type="ORF">SAE01_26110</name>
</gene>
<dbReference type="InterPro" id="IPR045186">
    <property type="entry name" value="Indole-3-glycerol_P_synth"/>
</dbReference>
<dbReference type="PANTHER" id="PTHR22854:SF2">
    <property type="entry name" value="INDOLE-3-GLYCEROL-PHOSPHATE SYNTHASE"/>
    <property type="match status" value="1"/>
</dbReference>
<evidence type="ECO:0000256" key="7">
    <source>
        <dbReference type="ARBA" id="ARBA00023239"/>
    </source>
</evidence>
<dbReference type="AlphaFoldDB" id="A0A512BE07"/>